<dbReference type="SUPFAM" id="SSF90209">
    <property type="entry name" value="Ran binding protein zinc finger-like"/>
    <property type="match status" value="1"/>
</dbReference>
<dbReference type="InterPro" id="IPR013536">
    <property type="entry name" value="WLM_dom"/>
</dbReference>
<evidence type="ECO:0000256" key="1">
    <source>
        <dbReference type="ARBA" id="ARBA00022723"/>
    </source>
</evidence>
<feature type="compositionally biased region" description="Low complexity" evidence="5">
    <location>
        <begin position="297"/>
        <end position="306"/>
    </location>
</feature>
<keyword evidence="2 4" id="KW-0863">Zinc-finger</keyword>
<dbReference type="Gene3D" id="2.30.30.380">
    <property type="entry name" value="Zn-finger domain of Sec23/24"/>
    <property type="match status" value="1"/>
</dbReference>
<accession>A0A9W6ZJV8</accession>
<reference evidence="9" key="1">
    <citation type="journal article" date="2023" name="Commun. Biol.">
        <title>Genome analysis of Parmales, the sister group of diatoms, reveals the evolutionary specialization of diatoms from phago-mixotrophs to photoautotrophs.</title>
        <authorList>
            <person name="Ban H."/>
            <person name="Sato S."/>
            <person name="Yoshikawa S."/>
            <person name="Yamada K."/>
            <person name="Nakamura Y."/>
            <person name="Ichinomiya M."/>
            <person name="Sato N."/>
            <person name="Blanc-Mathieu R."/>
            <person name="Endo H."/>
            <person name="Kuwata A."/>
            <person name="Ogata H."/>
        </authorList>
    </citation>
    <scope>NUCLEOTIDE SEQUENCE [LARGE SCALE GENOMIC DNA]</scope>
</reference>
<feature type="domain" description="WLM" evidence="7">
    <location>
        <begin position="14"/>
        <end position="186"/>
    </location>
</feature>
<dbReference type="EMBL" id="BLQM01000048">
    <property type="protein sequence ID" value="GMH55904.1"/>
    <property type="molecule type" value="Genomic_DNA"/>
</dbReference>
<dbReference type="InterPro" id="IPR053000">
    <property type="entry name" value="WSS1-like_metalloprotease"/>
</dbReference>
<organism evidence="8 9">
    <name type="scientific">Triparma laevis f. inornata</name>
    <dbReference type="NCBI Taxonomy" id="1714386"/>
    <lineage>
        <taxon>Eukaryota</taxon>
        <taxon>Sar</taxon>
        <taxon>Stramenopiles</taxon>
        <taxon>Ochrophyta</taxon>
        <taxon>Bolidophyceae</taxon>
        <taxon>Parmales</taxon>
        <taxon>Triparmaceae</taxon>
        <taxon>Triparma</taxon>
    </lineage>
</organism>
<dbReference type="PANTHER" id="PTHR46622">
    <property type="entry name" value="DNA-DEPENDENT METALLOPROTEASE WSS1"/>
    <property type="match status" value="1"/>
</dbReference>
<name>A0A9W6ZJV8_9STRA</name>
<dbReference type="PROSITE" id="PS51397">
    <property type="entry name" value="WLM"/>
    <property type="match status" value="1"/>
</dbReference>
<dbReference type="AlphaFoldDB" id="A0A9W6ZJV8"/>
<dbReference type="Proteomes" id="UP001162640">
    <property type="component" value="Unassembled WGS sequence"/>
</dbReference>
<gene>
    <name evidence="8" type="ORF">TL16_g02014</name>
</gene>
<evidence type="ECO:0000313" key="9">
    <source>
        <dbReference type="Proteomes" id="UP001162640"/>
    </source>
</evidence>
<evidence type="ECO:0000256" key="5">
    <source>
        <dbReference type="SAM" id="MobiDB-lite"/>
    </source>
</evidence>
<dbReference type="PROSITE" id="PS01358">
    <property type="entry name" value="ZF_RANBP2_1"/>
    <property type="match status" value="1"/>
</dbReference>
<keyword evidence="3" id="KW-0862">Zinc</keyword>
<evidence type="ECO:0000259" key="7">
    <source>
        <dbReference type="PROSITE" id="PS51397"/>
    </source>
</evidence>
<evidence type="ECO:0000259" key="6">
    <source>
        <dbReference type="PROSITE" id="PS50199"/>
    </source>
</evidence>
<dbReference type="SMART" id="SM00547">
    <property type="entry name" value="ZnF_RBZ"/>
    <property type="match status" value="1"/>
</dbReference>
<sequence>MPPNKSPPPTYPQREIPQNFRRIAKISVQPGIEQSLQAYELLTRLEKDFTPYLTSRNFTIQSLNEMCCCGRGKMGKNHSILGYCMPAGDKQHSRGIYIRLRYPQSHGFMDYECLFGTMCHEVTHIIHGAHSAEFYEEMERIREGVEKMMGSKDSMVFGGAGVSLGGWRPTGDVKKGAANAAEGRRQINTIMGGGATGTTNNSRSKISKKDRICSAAERRIQDEVICGECIEIDEDDENGIEIIEEGSQDDSVVEVVENPVKEIKKDVIDLTADSPDVKKTGSLLEKAKRVTKKKQTTKTTTTTTTTSNKSHKQWSCSSCTLLNRSQILFCSACNTPSPSIESASISKAQEILKKDKVDDFKEREKKRSVEEFGFDIYGSKSKSTRLSDHLT</sequence>
<dbReference type="GO" id="GO:0006281">
    <property type="term" value="P:DNA repair"/>
    <property type="evidence" value="ECO:0007669"/>
    <property type="project" value="TreeGrafter"/>
</dbReference>
<dbReference type="GO" id="GO:0008237">
    <property type="term" value="F:metallopeptidase activity"/>
    <property type="evidence" value="ECO:0007669"/>
    <property type="project" value="TreeGrafter"/>
</dbReference>
<protein>
    <submittedName>
        <fullName evidence="8">Uncharacterized protein</fullName>
    </submittedName>
</protein>
<dbReference type="InterPro" id="IPR036443">
    <property type="entry name" value="Znf_RanBP2_sf"/>
</dbReference>
<feature type="domain" description="RanBP2-type" evidence="6">
    <location>
        <begin position="309"/>
        <end position="339"/>
    </location>
</feature>
<dbReference type="GO" id="GO:0008270">
    <property type="term" value="F:zinc ion binding"/>
    <property type="evidence" value="ECO:0007669"/>
    <property type="project" value="UniProtKB-KW"/>
</dbReference>
<dbReference type="Pfam" id="PF08325">
    <property type="entry name" value="WLM"/>
    <property type="match status" value="1"/>
</dbReference>
<dbReference type="GO" id="GO:0005634">
    <property type="term" value="C:nucleus"/>
    <property type="evidence" value="ECO:0007669"/>
    <property type="project" value="TreeGrafter"/>
</dbReference>
<feature type="region of interest" description="Disordered" evidence="5">
    <location>
        <begin position="289"/>
        <end position="310"/>
    </location>
</feature>
<evidence type="ECO:0000313" key="8">
    <source>
        <dbReference type="EMBL" id="GMH55904.1"/>
    </source>
</evidence>
<dbReference type="InterPro" id="IPR001876">
    <property type="entry name" value="Znf_RanBP2"/>
</dbReference>
<dbReference type="PROSITE" id="PS50199">
    <property type="entry name" value="ZF_RANBP2_2"/>
    <property type="match status" value="1"/>
</dbReference>
<evidence type="ECO:0000256" key="2">
    <source>
        <dbReference type="ARBA" id="ARBA00022771"/>
    </source>
</evidence>
<proteinExistence type="predicted"/>
<evidence type="ECO:0000256" key="4">
    <source>
        <dbReference type="PROSITE-ProRule" id="PRU00322"/>
    </source>
</evidence>
<dbReference type="PANTHER" id="PTHR46622:SF1">
    <property type="entry name" value="DNA-DEPENDENT METALLOPROTEASE WSS1"/>
    <property type="match status" value="1"/>
</dbReference>
<keyword evidence="1" id="KW-0479">Metal-binding</keyword>
<evidence type="ECO:0000256" key="3">
    <source>
        <dbReference type="ARBA" id="ARBA00022833"/>
    </source>
</evidence>
<comment type="caution">
    <text evidence="8">The sequence shown here is derived from an EMBL/GenBank/DDBJ whole genome shotgun (WGS) entry which is preliminary data.</text>
</comment>